<reference evidence="2 3" key="1">
    <citation type="journal article" date="2018" name="Front. Microbiol.">
        <title>Prospects for Fungal Bioremediation of Acidic Radioactive Waste Sites: Characterization and Genome Sequence of Rhodotorula taiwanensis MD1149.</title>
        <authorList>
            <person name="Tkavc R."/>
            <person name="Matrosova V.Y."/>
            <person name="Grichenko O.E."/>
            <person name="Gostincar C."/>
            <person name="Volpe R.P."/>
            <person name="Klimenkova P."/>
            <person name="Gaidamakova E.K."/>
            <person name="Zhou C.E."/>
            <person name="Stewart B.J."/>
            <person name="Lyman M.G."/>
            <person name="Malfatti S.A."/>
            <person name="Rubinfeld B."/>
            <person name="Courtot M."/>
            <person name="Singh J."/>
            <person name="Dalgard C.L."/>
            <person name="Hamilton T."/>
            <person name="Frey K.G."/>
            <person name="Gunde-Cimerman N."/>
            <person name="Dugan L."/>
            <person name="Daly M.J."/>
        </authorList>
    </citation>
    <scope>NUCLEOTIDE SEQUENCE [LARGE SCALE GENOMIC DNA]</scope>
    <source>
        <strain evidence="2 3">MD1149</strain>
    </source>
</reference>
<keyword evidence="3" id="KW-1185">Reference proteome</keyword>
<organism evidence="2 3">
    <name type="scientific">Rhodotorula taiwanensis</name>
    <dbReference type="NCBI Taxonomy" id="741276"/>
    <lineage>
        <taxon>Eukaryota</taxon>
        <taxon>Fungi</taxon>
        <taxon>Dikarya</taxon>
        <taxon>Basidiomycota</taxon>
        <taxon>Pucciniomycotina</taxon>
        <taxon>Microbotryomycetes</taxon>
        <taxon>Sporidiobolales</taxon>
        <taxon>Sporidiobolaceae</taxon>
        <taxon>Rhodotorula</taxon>
    </lineage>
</organism>
<dbReference type="Proteomes" id="UP000237144">
    <property type="component" value="Unassembled WGS sequence"/>
</dbReference>
<name>A0A2S5B8A2_9BASI</name>
<protein>
    <submittedName>
        <fullName evidence="2">Uncharacterized protein</fullName>
    </submittedName>
</protein>
<evidence type="ECO:0000313" key="2">
    <source>
        <dbReference type="EMBL" id="POY73008.1"/>
    </source>
</evidence>
<comment type="caution">
    <text evidence="2">The sequence shown here is derived from an EMBL/GenBank/DDBJ whole genome shotgun (WGS) entry which is preliminary data.</text>
</comment>
<sequence>MDQPAIVPVDVHHRHRWSELLAAKIRRAALRRRLERSPTRTDSLYDVDKAFAKWQHTIAERLQGDRLRFMQDKVEGIYTELCRLYLTVFQRSVMHPSVANYKVSVTDVLRVTPQNLLGEFNGRHDLLSHGPRDDLPFPAHNPRENPLSDSWVAYQHDAVSGSWLFGHAGRHNVVYDARKRLVERWQPAMRAVFNKEYLQSLSSHATKSLDLFLDLSLPDQIKQVVVHDGVVAATEFIQLIDPRMLASELALAPACTEKLPRTDLLAYHARQEFREHRRRHRQLPDWAPTDLLLAPLWQQWKDAREEARLLQPIADHLAQLASQTSHDPSSSHSAQSLGTEPRIANRIARVVYGIEPSTWARERVGF</sequence>
<proteinExistence type="predicted"/>
<feature type="region of interest" description="Disordered" evidence="1">
    <location>
        <begin position="320"/>
        <end position="339"/>
    </location>
</feature>
<dbReference type="EMBL" id="PJQD01000043">
    <property type="protein sequence ID" value="POY73008.1"/>
    <property type="molecule type" value="Genomic_DNA"/>
</dbReference>
<feature type="compositionally biased region" description="Low complexity" evidence="1">
    <location>
        <begin position="321"/>
        <end position="336"/>
    </location>
</feature>
<dbReference type="AlphaFoldDB" id="A0A2S5B8A2"/>
<evidence type="ECO:0000256" key="1">
    <source>
        <dbReference type="SAM" id="MobiDB-lite"/>
    </source>
</evidence>
<accession>A0A2S5B8A2</accession>
<evidence type="ECO:0000313" key="3">
    <source>
        <dbReference type="Proteomes" id="UP000237144"/>
    </source>
</evidence>
<gene>
    <name evidence="2" type="ORF">BMF94_3994</name>
</gene>